<protein>
    <submittedName>
        <fullName evidence="13">Early growth response protein 1</fullName>
    </submittedName>
</protein>
<dbReference type="PROSITE" id="PS50157">
    <property type="entry name" value="ZINC_FINGER_C2H2_2"/>
    <property type="match status" value="3"/>
</dbReference>
<dbReference type="SUPFAM" id="SSF57667">
    <property type="entry name" value="beta-beta-alpha zinc fingers"/>
    <property type="match status" value="2"/>
</dbReference>
<keyword evidence="8" id="KW-0539">Nucleus</keyword>
<feature type="compositionally biased region" description="Low complexity" evidence="10">
    <location>
        <begin position="281"/>
        <end position="299"/>
    </location>
</feature>
<dbReference type="PROSITE" id="PS00028">
    <property type="entry name" value="ZINC_FINGER_C2H2_1"/>
    <property type="match status" value="3"/>
</dbReference>
<keyword evidence="6" id="KW-0805">Transcription regulation</keyword>
<evidence type="ECO:0000256" key="2">
    <source>
        <dbReference type="ARBA" id="ARBA00022723"/>
    </source>
</evidence>
<dbReference type="OrthoDB" id="9368434at2759"/>
<keyword evidence="7" id="KW-0804">Transcription</keyword>
<evidence type="ECO:0000256" key="4">
    <source>
        <dbReference type="ARBA" id="ARBA00022771"/>
    </source>
</evidence>
<dbReference type="Pfam" id="PF00096">
    <property type="entry name" value="zf-C2H2"/>
    <property type="match status" value="3"/>
</dbReference>
<dbReference type="Proteomes" id="UP000504634">
    <property type="component" value="Unplaced"/>
</dbReference>
<evidence type="ECO:0000256" key="10">
    <source>
        <dbReference type="SAM" id="MobiDB-lite"/>
    </source>
</evidence>
<evidence type="ECO:0000256" key="6">
    <source>
        <dbReference type="ARBA" id="ARBA00023015"/>
    </source>
</evidence>
<evidence type="ECO:0000256" key="1">
    <source>
        <dbReference type="ARBA" id="ARBA00004123"/>
    </source>
</evidence>
<evidence type="ECO:0000259" key="11">
    <source>
        <dbReference type="PROSITE" id="PS50157"/>
    </source>
</evidence>
<name>A0A6J2U6D3_DROLE</name>
<proteinExistence type="predicted"/>
<dbReference type="GeneID" id="115631309"/>
<keyword evidence="2" id="KW-0479">Metal-binding</keyword>
<sequence length="570" mass="63435">MREKDHSPRKMLPSPKQGCVYPALGLIPTSYISHVPYDLSAASNIALSTSATAATTSTTTASTTARHHQQQYGKLYEKAKRRSCSYDQPLDLRLAHKRHEAGEALLEDENSNLIMFANELAAQQQQEKELNNNHIAASLADIGFDMSRKMLRALREGTKATTTPPTGAVAAAAPQVVSAVPAVPPPPPPALHSTLLEAMTKTLPLQYRNVFATPADFAFRHPLKKTPTTTQSPNDLSWPGASEALTLELSANVTPSSQQQQQQQQQQQAQAQAQPQVQSQLQLQPQQQQNQQQQQQQFQTRQHARKGKPRISNVGGSGVPTNPNPNRNKDRYTCKFCGKIFPRSANLTRHLRTHTGEQPYKCKYCERSFSISSNLQRHVRNIHNKERPFKCEICERCFGQQTNLDRHLKKHESDAVSMSALSGVSERMHCIRRFCENPTEESYFEEIRTFMGKVTQQQQQQQQQQQHQQSLPLPASSVALATTTPRSSASSTCSSTPTSSHTPTQSESSETLAQELRRLQQERAATPLDEEEDSKPIQELKKTLAAKLFCNPTPTTTATTTTITTQAQQS</sequence>
<evidence type="ECO:0000313" key="13">
    <source>
        <dbReference type="RefSeq" id="XP_030383884.1"/>
    </source>
</evidence>
<keyword evidence="12" id="KW-1185">Reference proteome</keyword>
<comment type="subcellular location">
    <subcellularLocation>
        <location evidence="1">Nucleus</location>
    </subcellularLocation>
</comment>
<dbReference type="PANTHER" id="PTHR47772">
    <property type="entry name" value="ZINC FINGER PROTEIN 200"/>
    <property type="match status" value="1"/>
</dbReference>
<dbReference type="FunFam" id="3.30.160.60:FF:000159">
    <property type="entry name" value="Mds1 and evi1 complex locus protein"/>
    <property type="match status" value="1"/>
</dbReference>
<evidence type="ECO:0000313" key="12">
    <source>
        <dbReference type="Proteomes" id="UP000504634"/>
    </source>
</evidence>
<dbReference type="RefSeq" id="XP_030383884.1">
    <property type="nucleotide sequence ID" value="XM_030528024.1"/>
</dbReference>
<dbReference type="InterPro" id="IPR036236">
    <property type="entry name" value="Znf_C2H2_sf"/>
</dbReference>
<feature type="region of interest" description="Disordered" evidence="10">
    <location>
        <begin position="551"/>
        <end position="570"/>
    </location>
</feature>
<feature type="region of interest" description="Disordered" evidence="10">
    <location>
        <begin position="281"/>
        <end position="330"/>
    </location>
</feature>
<feature type="domain" description="C2H2-type" evidence="11">
    <location>
        <begin position="389"/>
        <end position="416"/>
    </location>
</feature>
<feature type="domain" description="C2H2-type" evidence="11">
    <location>
        <begin position="360"/>
        <end position="388"/>
    </location>
</feature>
<accession>A0A6J2U6D3</accession>
<keyword evidence="3" id="KW-0677">Repeat</keyword>
<evidence type="ECO:0000256" key="7">
    <source>
        <dbReference type="ARBA" id="ARBA00023163"/>
    </source>
</evidence>
<organism evidence="12 13">
    <name type="scientific">Drosophila lebanonensis</name>
    <name type="common">Fruit fly</name>
    <name type="synonym">Scaptodrosophila lebanonensis</name>
    <dbReference type="NCBI Taxonomy" id="7225"/>
    <lineage>
        <taxon>Eukaryota</taxon>
        <taxon>Metazoa</taxon>
        <taxon>Ecdysozoa</taxon>
        <taxon>Arthropoda</taxon>
        <taxon>Hexapoda</taxon>
        <taxon>Insecta</taxon>
        <taxon>Pterygota</taxon>
        <taxon>Neoptera</taxon>
        <taxon>Endopterygota</taxon>
        <taxon>Diptera</taxon>
        <taxon>Brachycera</taxon>
        <taxon>Muscomorpha</taxon>
        <taxon>Ephydroidea</taxon>
        <taxon>Drosophilidae</taxon>
        <taxon>Scaptodrosophila</taxon>
    </lineage>
</organism>
<feature type="compositionally biased region" description="Low complexity" evidence="10">
    <location>
        <begin position="482"/>
        <end position="511"/>
    </location>
</feature>
<dbReference type="GO" id="GO:0005634">
    <property type="term" value="C:nucleus"/>
    <property type="evidence" value="ECO:0007669"/>
    <property type="project" value="UniProtKB-SubCell"/>
</dbReference>
<feature type="compositionally biased region" description="Low complexity" evidence="10">
    <location>
        <begin position="552"/>
        <end position="570"/>
    </location>
</feature>
<dbReference type="AlphaFoldDB" id="A0A6J2U6D3"/>
<evidence type="ECO:0000256" key="5">
    <source>
        <dbReference type="ARBA" id="ARBA00022833"/>
    </source>
</evidence>
<evidence type="ECO:0000256" key="8">
    <source>
        <dbReference type="ARBA" id="ARBA00023242"/>
    </source>
</evidence>
<keyword evidence="4 9" id="KW-0863">Zinc-finger</keyword>
<dbReference type="Gene3D" id="3.30.160.60">
    <property type="entry name" value="Classic Zinc Finger"/>
    <property type="match status" value="3"/>
</dbReference>
<dbReference type="GO" id="GO:0008270">
    <property type="term" value="F:zinc ion binding"/>
    <property type="evidence" value="ECO:0007669"/>
    <property type="project" value="UniProtKB-KW"/>
</dbReference>
<dbReference type="InterPro" id="IPR050636">
    <property type="entry name" value="C2H2-ZF_domain-containing"/>
</dbReference>
<evidence type="ECO:0000256" key="3">
    <source>
        <dbReference type="ARBA" id="ARBA00022737"/>
    </source>
</evidence>
<keyword evidence="5" id="KW-0862">Zinc</keyword>
<dbReference type="SMART" id="SM00355">
    <property type="entry name" value="ZnF_C2H2"/>
    <property type="match status" value="3"/>
</dbReference>
<feature type="domain" description="C2H2-type" evidence="11">
    <location>
        <begin position="332"/>
        <end position="359"/>
    </location>
</feature>
<dbReference type="InterPro" id="IPR013087">
    <property type="entry name" value="Znf_C2H2_type"/>
</dbReference>
<reference evidence="13" key="1">
    <citation type="submission" date="2025-08" db="UniProtKB">
        <authorList>
            <consortium name="RefSeq"/>
        </authorList>
    </citation>
    <scope>IDENTIFICATION</scope>
    <source>
        <strain evidence="13">11010-0011.00</strain>
        <tissue evidence="13">Whole body</tissue>
    </source>
</reference>
<evidence type="ECO:0000256" key="9">
    <source>
        <dbReference type="PROSITE-ProRule" id="PRU00042"/>
    </source>
</evidence>
<dbReference type="FunFam" id="3.30.160.60:FF:000929">
    <property type="entry name" value="Uncharacterized protein, isoform B"/>
    <property type="match status" value="1"/>
</dbReference>
<feature type="region of interest" description="Disordered" evidence="10">
    <location>
        <begin position="481"/>
        <end position="512"/>
    </location>
</feature>
<dbReference type="PANTHER" id="PTHR47772:SF13">
    <property type="entry name" value="GASTRULA ZINC FINGER PROTEIN XLCGF49.1-LIKE-RELATED"/>
    <property type="match status" value="1"/>
</dbReference>
<dbReference type="FunFam" id="3.30.160.60:FF:000112">
    <property type="entry name" value="Mds1 and evi1 complex locus protein"/>
    <property type="match status" value="1"/>
</dbReference>
<gene>
    <name evidence="13" type="primary">LOC115631309</name>
</gene>